<dbReference type="PROSITE" id="PS50002">
    <property type="entry name" value="SH3"/>
    <property type="match status" value="1"/>
</dbReference>
<evidence type="ECO:0000256" key="1">
    <source>
        <dbReference type="ARBA" id="ARBA00022443"/>
    </source>
</evidence>
<dbReference type="Proteomes" id="UP001159427">
    <property type="component" value="Unassembled WGS sequence"/>
</dbReference>
<feature type="domain" description="SH3" evidence="3">
    <location>
        <begin position="1"/>
        <end position="61"/>
    </location>
</feature>
<dbReference type="InterPro" id="IPR001452">
    <property type="entry name" value="SH3_domain"/>
</dbReference>
<evidence type="ECO:0000259" key="3">
    <source>
        <dbReference type="PROSITE" id="PS50002"/>
    </source>
</evidence>
<proteinExistence type="predicted"/>
<accession>A0ABN8N7I2</accession>
<dbReference type="Gene3D" id="2.30.30.40">
    <property type="entry name" value="SH3 Domains"/>
    <property type="match status" value="1"/>
</dbReference>
<keyword evidence="5" id="KW-1185">Reference proteome</keyword>
<dbReference type="Pfam" id="PF00018">
    <property type="entry name" value="SH3_1"/>
    <property type="match status" value="1"/>
</dbReference>
<reference evidence="4 5" key="1">
    <citation type="submission" date="2022-05" db="EMBL/GenBank/DDBJ databases">
        <authorList>
            <consortium name="Genoscope - CEA"/>
            <person name="William W."/>
        </authorList>
    </citation>
    <scope>NUCLEOTIDE SEQUENCE [LARGE SCALE GENOMIC DNA]</scope>
</reference>
<keyword evidence="1 2" id="KW-0728">SH3 domain</keyword>
<dbReference type="SUPFAM" id="SSF50044">
    <property type="entry name" value="SH3-domain"/>
    <property type="match status" value="1"/>
</dbReference>
<dbReference type="InterPro" id="IPR036028">
    <property type="entry name" value="SH3-like_dom_sf"/>
</dbReference>
<evidence type="ECO:0000313" key="4">
    <source>
        <dbReference type="EMBL" id="CAH3042130.1"/>
    </source>
</evidence>
<comment type="caution">
    <text evidence="4">The sequence shown here is derived from an EMBL/GenBank/DDBJ whole genome shotgun (WGS) entry which is preliminary data.</text>
</comment>
<sequence length="229" mass="26300">MEVYEAKYDYCDECGDSLLSFKKGDKFIVTYKDEGGWWAAQNLSNNEIGYIPSSFVECVAVVDPLTLNQMDVTAKQQKIKMDALCELTAKISQNPNPGRYHPQYPREDYLDESTPPTTPEFKRKTTPLSTSRISLFSAYYKPDFVSSLSCFRGIQLGRPELVKTWEKFEQKKSVKAEKEKVPDSELESRFRSISQKQEDLEKQKEVEDSKPEFLKVSLKKSTRVVEATS</sequence>
<name>A0ABN8N7I2_9CNID</name>
<evidence type="ECO:0000256" key="2">
    <source>
        <dbReference type="PROSITE-ProRule" id="PRU00192"/>
    </source>
</evidence>
<evidence type="ECO:0000313" key="5">
    <source>
        <dbReference type="Proteomes" id="UP001159427"/>
    </source>
</evidence>
<gene>
    <name evidence="4" type="ORF">PEVE_00040409</name>
</gene>
<protein>
    <recommendedName>
        <fullName evidence="3">SH3 domain-containing protein</fullName>
    </recommendedName>
</protein>
<dbReference type="PRINTS" id="PR00452">
    <property type="entry name" value="SH3DOMAIN"/>
</dbReference>
<dbReference type="SMART" id="SM00326">
    <property type="entry name" value="SH3"/>
    <property type="match status" value="1"/>
</dbReference>
<dbReference type="EMBL" id="CALNXI010000736">
    <property type="protein sequence ID" value="CAH3042130.1"/>
    <property type="molecule type" value="Genomic_DNA"/>
</dbReference>
<organism evidence="4 5">
    <name type="scientific">Porites evermanni</name>
    <dbReference type="NCBI Taxonomy" id="104178"/>
    <lineage>
        <taxon>Eukaryota</taxon>
        <taxon>Metazoa</taxon>
        <taxon>Cnidaria</taxon>
        <taxon>Anthozoa</taxon>
        <taxon>Hexacorallia</taxon>
        <taxon>Scleractinia</taxon>
        <taxon>Fungiina</taxon>
        <taxon>Poritidae</taxon>
        <taxon>Porites</taxon>
    </lineage>
</organism>